<dbReference type="InterPro" id="IPR028108">
    <property type="entry name" value="DUF4505"/>
</dbReference>
<dbReference type="PANTHER" id="PTHR31449">
    <property type="entry name" value="UPF0598 PROTEIN C8ORF82"/>
    <property type="match status" value="1"/>
</dbReference>
<dbReference type="EMBL" id="JASMQC010000002">
    <property type="protein sequence ID" value="KAK1947152.1"/>
    <property type="molecule type" value="Genomic_DNA"/>
</dbReference>
<protein>
    <submittedName>
        <fullName evidence="2">UPF0598 protein C8orf82</fullName>
    </submittedName>
</protein>
<comment type="caution">
    <text evidence="2">The sequence shown here is derived from an EMBL/GenBank/DDBJ whole genome shotgun (WGS) entry which is preliminary data.</text>
</comment>
<accession>A0AAD9LU80</accession>
<dbReference type="AlphaFoldDB" id="A0AAD9LU80"/>
<organism evidence="2 3">
    <name type="scientific">Phytophthora citrophthora</name>
    <dbReference type="NCBI Taxonomy" id="4793"/>
    <lineage>
        <taxon>Eukaryota</taxon>
        <taxon>Sar</taxon>
        <taxon>Stramenopiles</taxon>
        <taxon>Oomycota</taxon>
        <taxon>Peronosporomycetes</taxon>
        <taxon>Peronosporales</taxon>
        <taxon>Peronosporaceae</taxon>
        <taxon>Phytophthora</taxon>
    </lineage>
</organism>
<evidence type="ECO:0000256" key="1">
    <source>
        <dbReference type="ARBA" id="ARBA00006322"/>
    </source>
</evidence>
<gene>
    <name evidence="2" type="ORF">P3T76_001162</name>
</gene>
<comment type="similarity">
    <text evidence="1">Belongs to the UPF0598 family.</text>
</comment>
<dbReference type="PANTHER" id="PTHR31449:SF3">
    <property type="entry name" value="UPF0598 PROTEIN C8ORF82"/>
    <property type="match status" value="1"/>
</dbReference>
<sequence length="260" mass="29899">MSCGFSVTNKNDSHSLEDQFEMLMAFQRLWKPVPCAWRRVPHGLRGFCTADEDKYLELKQLKDIKSEAFYDLQGKKRRYFYYVDLQVGAFVPGGHPPEEHRNVAQKRQVPAVRPNGIAQCKSEEEEEFLEYPFRSPCGKEMNFIKCADRPFVFEDLSKNEQEDKWTLVFGGGELSMPFLPETLRISLSTGRLYHDVQTKHVTPGTSEGVALVRSQLAVELGKHIDVHDFPDNIDADQDVSALVIGEFKWDNQRYPIHAIE</sequence>
<dbReference type="Proteomes" id="UP001259832">
    <property type="component" value="Unassembled WGS sequence"/>
</dbReference>
<name>A0AAD9LU80_9STRA</name>
<reference evidence="2" key="1">
    <citation type="submission" date="2023-08" db="EMBL/GenBank/DDBJ databases">
        <title>Reference Genome Resource for the Citrus Pathogen Phytophthora citrophthora.</title>
        <authorList>
            <person name="Moller H."/>
            <person name="Coetzee B."/>
            <person name="Rose L.J."/>
            <person name="Van Niekerk J.M."/>
        </authorList>
    </citation>
    <scope>NUCLEOTIDE SEQUENCE</scope>
    <source>
        <strain evidence="2">STE-U-9442</strain>
    </source>
</reference>
<evidence type="ECO:0000313" key="3">
    <source>
        <dbReference type="Proteomes" id="UP001259832"/>
    </source>
</evidence>
<evidence type="ECO:0000313" key="2">
    <source>
        <dbReference type="EMBL" id="KAK1947152.1"/>
    </source>
</evidence>
<keyword evidence="3" id="KW-1185">Reference proteome</keyword>
<dbReference type="Pfam" id="PF14956">
    <property type="entry name" value="DUF4505"/>
    <property type="match status" value="1"/>
</dbReference>
<proteinExistence type="inferred from homology"/>